<protein>
    <submittedName>
        <fullName evidence="4">Rho GTPase activating protein</fullName>
    </submittedName>
</protein>
<name>A0AAF0IYX9_9BASI</name>
<evidence type="ECO:0000256" key="1">
    <source>
        <dbReference type="ARBA" id="ARBA00022468"/>
    </source>
</evidence>
<dbReference type="GO" id="GO:0005737">
    <property type="term" value="C:cytoplasm"/>
    <property type="evidence" value="ECO:0007669"/>
    <property type="project" value="TreeGrafter"/>
</dbReference>
<dbReference type="Gene3D" id="1.10.555.10">
    <property type="entry name" value="Rho GTPase activation protein"/>
    <property type="match status" value="1"/>
</dbReference>
<dbReference type="Proteomes" id="UP001214415">
    <property type="component" value="Chromosome 4"/>
</dbReference>
<dbReference type="GO" id="GO:0005096">
    <property type="term" value="F:GTPase activator activity"/>
    <property type="evidence" value="ECO:0007669"/>
    <property type="project" value="UniProtKB-KW"/>
</dbReference>
<dbReference type="SUPFAM" id="SSF48350">
    <property type="entry name" value="GTPase activation domain, GAP"/>
    <property type="match status" value="1"/>
</dbReference>
<dbReference type="InterPro" id="IPR008936">
    <property type="entry name" value="Rho_GTPase_activation_prot"/>
</dbReference>
<evidence type="ECO:0000259" key="3">
    <source>
        <dbReference type="PROSITE" id="PS50238"/>
    </source>
</evidence>
<dbReference type="PANTHER" id="PTHR23176:SF129">
    <property type="entry name" value="RHO GTPASE ACTIVATING PROTEIN AT 16F, ISOFORM E-RELATED"/>
    <property type="match status" value="1"/>
</dbReference>
<keyword evidence="1" id="KW-0343">GTPase activation</keyword>
<dbReference type="GO" id="GO:0007165">
    <property type="term" value="P:signal transduction"/>
    <property type="evidence" value="ECO:0007669"/>
    <property type="project" value="InterPro"/>
</dbReference>
<gene>
    <name evidence="4" type="primary">BEM3_2</name>
    <name evidence="4" type="ORF">MEQU1_002098</name>
</gene>
<dbReference type="PROSITE" id="PS50238">
    <property type="entry name" value="RHOGAP"/>
    <property type="match status" value="1"/>
</dbReference>
<organism evidence="4 5">
    <name type="scientific">Malassezia equina</name>
    <dbReference type="NCBI Taxonomy" id="1381935"/>
    <lineage>
        <taxon>Eukaryota</taxon>
        <taxon>Fungi</taxon>
        <taxon>Dikarya</taxon>
        <taxon>Basidiomycota</taxon>
        <taxon>Ustilaginomycotina</taxon>
        <taxon>Malasseziomycetes</taxon>
        <taxon>Malasseziales</taxon>
        <taxon>Malasseziaceae</taxon>
        <taxon>Malassezia</taxon>
    </lineage>
</organism>
<dbReference type="EMBL" id="CP119903">
    <property type="protein sequence ID" value="WFD23409.1"/>
    <property type="molecule type" value="Genomic_DNA"/>
</dbReference>
<feature type="compositionally biased region" description="Acidic residues" evidence="2">
    <location>
        <begin position="343"/>
        <end position="358"/>
    </location>
</feature>
<sequence>MGERRRYLFGILPMSTADETPSKSVFGAPLAEAVLESGMPSASSGGLIPAVVQRCIEFLEGTDAMQEEGIYRVSGSSTGIKQLQERFIMYGDVDLLAELHSTSKQRLGPWHDTHAVAGLLKLYLRILPENLCTETSLGQFSKSAEIQDREERCTAINSLMEEIPSENFALMEALFSHLNHVQQLSAKNKMSPQNLGIVFSATLNMPVDLVVAFVSDYDAIFRSESAVPTALAVERKLQEQAKAMAAERADALKRKTKRPKKNVTLLSFGSEEDAPLEKRSKKPMSSHDLLEDKRLNKNVSKPARVSDTLGLIDSLREKTRDQPTLPKELSNASREISSASIWGDDEDMHEYGAEEDDDVNWRSHKYSH</sequence>
<evidence type="ECO:0000313" key="5">
    <source>
        <dbReference type="Proteomes" id="UP001214415"/>
    </source>
</evidence>
<feature type="region of interest" description="Disordered" evidence="2">
    <location>
        <begin position="262"/>
        <end position="302"/>
    </location>
</feature>
<evidence type="ECO:0000256" key="2">
    <source>
        <dbReference type="SAM" id="MobiDB-lite"/>
    </source>
</evidence>
<dbReference type="PANTHER" id="PTHR23176">
    <property type="entry name" value="RHO/RAC/CDC GTPASE-ACTIVATING PROTEIN"/>
    <property type="match status" value="1"/>
</dbReference>
<dbReference type="SMART" id="SM00324">
    <property type="entry name" value="RhoGAP"/>
    <property type="match status" value="1"/>
</dbReference>
<dbReference type="Pfam" id="PF00620">
    <property type="entry name" value="RhoGAP"/>
    <property type="match status" value="1"/>
</dbReference>
<feature type="region of interest" description="Disordered" evidence="2">
    <location>
        <begin position="314"/>
        <end position="368"/>
    </location>
</feature>
<dbReference type="InterPro" id="IPR050729">
    <property type="entry name" value="Rho-GAP"/>
</dbReference>
<feature type="domain" description="Rho-GAP" evidence="3">
    <location>
        <begin position="28"/>
        <end position="244"/>
    </location>
</feature>
<keyword evidence="5" id="KW-1185">Reference proteome</keyword>
<feature type="compositionally biased region" description="Polar residues" evidence="2">
    <location>
        <begin position="330"/>
        <end position="340"/>
    </location>
</feature>
<dbReference type="InterPro" id="IPR000198">
    <property type="entry name" value="RhoGAP_dom"/>
</dbReference>
<evidence type="ECO:0000313" key="4">
    <source>
        <dbReference type="EMBL" id="WFD23409.1"/>
    </source>
</evidence>
<proteinExistence type="predicted"/>
<accession>A0AAF0IYX9</accession>
<dbReference type="AlphaFoldDB" id="A0AAF0IYX9"/>
<reference evidence="4" key="1">
    <citation type="submission" date="2023-03" db="EMBL/GenBank/DDBJ databases">
        <title>Mating type loci evolution in Malassezia.</title>
        <authorList>
            <person name="Coelho M.A."/>
        </authorList>
    </citation>
    <scope>NUCLEOTIDE SEQUENCE</scope>
    <source>
        <strain evidence="4">CBS 12830</strain>
    </source>
</reference>